<dbReference type="RefSeq" id="WP_172274728.1">
    <property type="nucleotide sequence ID" value="NZ_CASGMU010000005.1"/>
</dbReference>
<dbReference type="InterPro" id="IPR025518">
    <property type="entry name" value="DUF4406"/>
</dbReference>
<dbReference type="Pfam" id="PF14359">
    <property type="entry name" value="DUF4406"/>
    <property type="match status" value="1"/>
</dbReference>
<comment type="caution">
    <text evidence="1">The sequence shown here is derived from an EMBL/GenBank/DDBJ whole genome shotgun (WGS) entry which is preliminary data.</text>
</comment>
<dbReference type="SUPFAM" id="SSF52309">
    <property type="entry name" value="N-(deoxy)ribosyltransferase-like"/>
    <property type="match status" value="1"/>
</dbReference>
<keyword evidence="2" id="KW-1185">Reference proteome</keyword>
<dbReference type="EMBL" id="JABKKF010000003">
    <property type="protein sequence ID" value="NPD91682.1"/>
    <property type="molecule type" value="Genomic_DNA"/>
</dbReference>
<name>A0ABX2AM69_9BACT</name>
<evidence type="ECO:0000313" key="1">
    <source>
        <dbReference type="EMBL" id="NPD91682.1"/>
    </source>
</evidence>
<proteinExistence type="predicted"/>
<sequence length="114" mass="12807">MKKKVYIAGKIGEDYPSEATLRKFERAEQSLQSKGYDVFNPTRSGLGARAEALAKEKGTDFYREIMLLDLEALAGCDAICMLPDWVESPGAEVEFRFAQAVGLEVIYKNYDKDE</sequence>
<dbReference type="Gene3D" id="3.40.50.450">
    <property type="match status" value="1"/>
</dbReference>
<reference evidence="1 2" key="1">
    <citation type="submission" date="2020-05" db="EMBL/GenBank/DDBJ databases">
        <title>Distinct polysaccharide utilization as determinants for interspecies competition between intestinal Prevotella spp.</title>
        <authorList>
            <person name="Galvez E.J.C."/>
            <person name="Iljazovic A."/>
            <person name="Strowig T."/>
        </authorList>
    </citation>
    <scope>NUCLEOTIDE SEQUENCE [LARGE SCALE GENOMIC DNA]</scope>
    <source>
        <strain evidence="1 2">PMUR</strain>
    </source>
</reference>
<gene>
    <name evidence="1" type="ORF">HPS56_04820</name>
</gene>
<organism evidence="1 2">
    <name type="scientific">Xylanibacter muris</name>
    <dbReference type="NCBI Taxonomy" id="2736290"/>
    <lineage>
        <taxon>Bacteria</taxon>
        <taxon>Pseudomonadati</taxon>
        <taxon>Bacteroidota</taxon>
        <taxon>Bacteroidia</taxon>
        <taxon>Bacteroidales</taxon>
        <taxon>Prevotellaceae</taxon>
        <taxon>Xylanibacter</taxon>
    </lineage>
</organism>
<evidence type="ECO:0000313" key="2">
    <source>
        <dbReference type="Proteomes" id="UP000714420"/>
    </source>
</evidence>
<accession>A0ABX2AM69</accession>
<dbReference type="Proteomes" id="UP000714420">
    <property type="component" value="Unassembled WGS sequence"/>
</dbReference>
<protein>
    <submittedName>
        <fullName evidence="1">DUF4406 domain-containing protein</fullName>
    </submittedName>
</protein>